<gene>
    <name evidence="2" type="ORF">SAMN05216296_3141</name>
</gene>
<feature type="signal peptide" evidence="1">
    <location>
        <begin position="1"/>
        <end position="19"/>
    </location>
</feature>
<dbReference type="PIRSF" id="PIRSF028696">
    <property type="entry name" value="UCP028696"/>
    <property type="match status" value="1"/>
</dbReference>
<protein>
    <recommendedName>
        <fullName evidence="4">DUF2860 domain-containing protein</fullName>
    </recommendedName>
</protein>
<sequence>MKKLLFVAVGSAMAFSAHAVDKIPQKDGLKGFVFLGASANSMESNMLASVGGTDVSDRRINSVTSSPDSKNYSRVTPAFELSYTFADSRTQIFGGTELDDFLTQDGSMGVGIRQGVGSLGNLRASLLASAEREVYKDPYVVNAKRSRTDQTSNGMRLGWEHIMESDFDITYTHRTIDLDKELSGVTPVVDGGLGLNAQQINDLDRNGDFGKLDFTYNAQLSPDSMFVSTYSYIDANLDGDAMAMDGYAMQFDYRYTGFQDWALSATAVVSTMSSDDYNPIYGKKQQQDSYGASLTAAYIEPFGLKDWKALGTFAYGKQDNNIDFYETSLSSVNLGMMYNF</sequence>
<dbReference type="Pfam" id="PF11059">
    <property type="entry name" value="DUF2860"/>
    <property type="match status" value="1"/>
</dbReference>
<name>A0A1H2HNS6_9PSED</name>
<dbReference type="EMBL" id="LT629785">
    <property type="protein sequence ID" value="SDU33389.1"/>
    <property type="molecule type" value="Genomic_DNA"/>
</dbReference>
<keyword evidence="3" id="KW-1185">Reference proteome</keyword>
<organism evidence="2 3">
    <name type="scientific">Pseudomonas pohangensis</name>
    <dbReference type="NCBI Taxonomy" id="364197"/>
    <lineage>
        <taxon>Bacteria</taxon>
        <taxon>Pseudomonadati</taxon>
        <taxon>Pseudomonadota</taxon>
        <taxon>Gammaproteobacteria</taxon>
        <taxon>Pseudomonadales</taxon>
        <taxon>Pseudomonadaceae</taxon>
        <taxon>Pseudomonas</taxon>
    </lineage>
</organism>
<feature type="chain" id="PRO_5009275897" description="DUF2860 domain-containing protein" evidence="1">
    <location>
        <begin position="20"/>
        <end position="340"/>
    </location>
</feature>
<evidence type="ECO:0000256" key="1">
    <source>
        <dbReference type="SAM" id="SignalP"/>
    </source>
</evidence>
<proteinExistence type="predicted"/>
<evidence type="ECO:0000313" key="2">
    <source>
        <dbReference type="EMBL" id="SDU33389.1"/>
    </source>
</evidence>
<dbReference type="Proteomes" id="UP000243232">
    <property type="component" value="Chromosome I"/>
</dbReference>
<dbReference type="OrthoDB" id="6199337at2"/>
<keyword evidence="1" id="KW-0732">Signal</keyword>
<dbReference type="RefSeq" id="WP_157718889.1">
    <property type="nucleotide sequence ID" value="NZ_LT629785.1"/>
</dbReference>
<reference evidence="3" key="1">
    <citation type="submission" date="2016-10" db="EMBL/GenBank/DDBJ databases">
        <authorList>
            <person name="Varghese N."/>
            <person name="Submissions S."/>
        </authorList>
    </citation>
    <scope>NUCLEOTIDE SEQUENCE [LARGE SCALE GENOMIC DNA]</scope>
    <source>
        <strain evidence="3">DSM 17875</strain>
    </source>
</reference>
<accession>A0A1H2HNS6</accession>
<evidence type="ECO:0000313" key="3">
    <source>
        <dbReference type="Proteomes" id="UP000243232"/>
    </source>
</evidence>
<dbReference type="InterPro" id="IPR016896">
    <property type="entry name" value="DUF2860"/>
</dbReference>
<evidence type="ECO:0008006" key="4">
    <source>
        <dbReference type="Google" id="ProtNLM"/>
    </source>
</evidence>
<dbReference type="AlphaFoldDB" id="A0A1H2HNS6"/>
<dbReference type="STRING" id="364197.SAMN05216296_3141"/>